<sequence>MKLILSLIPAFMLFFQTSDLEALRNSYAKANQSNANTQAFITIAEKQSASDPVTVGYKAAAQIMEAKVTTEKGKRKTFVKTGATSLENVIKNNPNTIELRVIRLSVQENIPKIVGYHSSLKDDKTFILNNYNKQNSALKSYIQKFAAQSKTFSPAEKASLK</sequence>
<evidence type="ECO:0000313" key="2">
    <source>
        <dbReference type="Proteomes" id="UP000028709"/>
    </source>
</evidence>
<comment type="caution">
    <text evidence="1">The sequence shown here is derived from an EMBL/GenBank/DDBJ whole genome shotgun (WGS) entry which is preliminary data.</text>
</comment>
<name>A0A086B5L5_9FLAO</name>
<dbReference type="OrthoDB" id="663842at2"/>
<dbReference type="AlphaFoldDB" id="A0A086B5L5"/>
<proteinExistence type="predicted"/>
<dbReference type="Proteomes" id="UP000028709">
    <property type="component" value="Unassembled WGS sequence"/>
</dbReference>
<reference evidence="1 2" key="1">
    <citation type="submission" date="2014-07" db="EMBL/GenBank/DDBJ databases">
        <title>Genome of Chryseobacterium piperi CTM.</title>
        <authorList>
            <person name="Pipes S.E."/>
            <person name="Stropko S.J."/>
            <person name="Newman J.D."/>
        </authorList>
    </citation>
    <scope>NUCLEOTIDE SEQUENCE [LARGE SCALE GENOMIC DNA]</scope>
    <source>
        <strain evidence="1 2">CTM</strain>
    </source>
</reference>
<dbReference type="EMBL" id="JPRJ01000027">
    <property type="protein sequence ID" value="KFF24229.1"/>
    <property type="molecule type" value="Genomic_DNA"/>
</dbReference>
<dbReference type="RefSeq" id="WP_034685894.1">
    <property type="nucleotide sequence ID" value="NZ_CP023049.2"/>
</dbReference>
<evidence type="ECO:0000313" key="1">
    <source>
        <dbReference type="EMBL" id="KFF24229.1"/>
    </source>
</evidence>
<keyword evidence="2" id="KW-1185">Reference proteome</keyword>
<accession>A0A086B5L5</accession>
<dbReference type="KEGG" id="cpip:CJF12_15905"/>
<organism evidence="1 2">
    <name type="scientific">Chryseobacterium piperi</name>
    <dbReference type="NCBI Taxonomy" id="558152"/>
    <lineage>
        <taxon>Bacteria</taxon>
        <taxon>Pseudomonadati</taxon>
        <taxon>Bacteroidota</taxon>
        <taxon>Flavobacteriia</taxon>
        <taxon>Flavobacteriales</taxon>
        <taxon>Weeksellaceae</taxon>
        <taxon>Chryseobacterium group</taxon>
        <taxon>Chryseobacterium</taxon>
    </lineage>
</organism>
<dbReference type="eggNOG" id="ENOG5032YX8">
    <property type="taxonomic scope" value="Bacteria"/>
</dbReference>
<gene>
    <name evidence="1" type="ORF">IQ37_13480</name>
</gene>
<protein>
    <submittedName>
        <fullName evidence="1">Uncharacterized protein</fullName>
    </submittedName>
</protein>
<dbReference type="STRING" id="558152.IQ37_13480"/>